<evidence type="ECO:0000259" key="1">
    <source>
        <dbReference type="Pfam" id="PF15528"/>
    </source>
</evidence>
<reference evidence="2 3" key="1">
    <citation type="submission" date="2018-07" db="EMBL/GenBank/DDBJ databases">
        <title>Genomic Encyclopedia of Type Strains, Phase IV (KMG-IV): sequencing the most valuable type-strain genomes for metagenomic binning, comparative biology and taxonomic classification.</title>
        <authorList>
            <person name="Goeker M."/>
        </authorList>
    </citation>
    <scope>NUCLEOTIDE SEQUENCE [LARGE SCALE GENOMIC DNA]</scope>
    <source>
        <strain evidence="2 3">DSM 21410</strain>
    </source>
</reference>
<protein>
    <submittedName>
        <fullName evidence="2">RHS repeat-associated protein</fullName>
    </submittedName>
</protein>
<dbReference type="AlphaFoldDB" id="A0A368ZVF8"/>
<dbReference type="Proteomes" id="UP000253517">
    <property type="component" value="Unassembled WGS sequence"/>
</dbReference>
<dbReference type="PANTHER" id="PTHR32305:SF15">
    <property type="entry name" value="PROTEIN RHSA-RELATED"/>
    <property type="match status" value="1"/>
</dbReference>
<dbReference type="RefSeq" id="WP_147269356.1">
    <property type="nucleotide sequence ID" value="NZ_QPJS01000011.1"/>
</dbReference>
<sequence>SLISQTRTPNSTGFSTPYRFNAKELDSESGLYYYGARYYDPKVSAWLSVDALSDKFPSWSPYNFSLNNPINLVDPDGNAPGDPPRFGGSFGFTLSSGGHMSASIGVGVSYQTPNFMGAAKISASAYNFGLGTSHGSTGMRGLQMDLVGSLSATGGWGSANGLTLNTFSNNARSGVQNTFKNSLTLGSNFVFNSNGRNQRVGYVGLRSGDVQAGVYNDFFPVLGDRDDRFWTGGGSLQFSTGATSSLTMGTDVFTGERLGKNPLTGGWLLNGSNPAGGKFGTYAQTPGQQLLNNGQTYFRVENGMLMGIGSVGGQNHMYSQDAIHNTLGHPLFLSTALGL</sequence>
<keyword evidence="3" id="KW-1185">Reference proteome</keyword>
<dbReference type="InterPro" id="IPR029115">
    <property type="entry name" value="Ntox23"/>
</dbReference>
<dbReference type="InterPro" id="IPR050708">
    <property type="entry name" value="T6SS_VgrG/RHS"/>
</dbReference>
<comment type="caution">
    <text evidence="2">The sequence shown here is derived from an EMBL/GenBank/DDBJ whole genome shotgun (WGS) entry which is preliminary data.</text>
</comment>
<dbReference type="Gene3D" id="2.180.10.10">
    <property type="entry name" value="RHS repeat-associated core"/>
    <property type="match status" value="1"/>
</dbReference>
<dbReference type="PANTHER" id="PTHR32305">
    <property type="match status" value="1"/>
</dbReference>
<dbReference type="NCBIfam" id="TIGR03696">
    <property type="entry name" value="Rhs_assc_core"/>
    <property type="match status" value="1"/>
</dbReference>
<evidence type="ECO:0000313" key="3">
    <source>
        <dbReference type="Proteomes" id="UP000253517"/>
    </source>
</evidence>
<organism evidence="2 3">
    <name type="scientific">Schleiferia thermophila</name>
    <dbReference type="NCBI Taxonomy" id="884107"/>
    <lineage>
        <taxon>Bacteria</taxon>
        <taxon>Pseudomonadati</taxon>
        <taxon>Bacteroidota</taxon>
        <taxon>Flavobacteriia</taxon>
        <taxon>Flavobacteriales</taxon>
        <taxon>Schleiferiaceae</taxon>
        <taxon>Schleiferia</taxon>
    </lineage>
</organism>
<dbReference type="Pfam" id="PF15528">
    <property type="entry name" value="Ntox23"/>
    <property type="match status" value="1"/>
</dbReference>
<feature type="non-terminal residue" evidence="2">
    <location>
        <position position="1"/>
    </location>
</feature>
<dbReference type="InterPro" id="IPR022385">
    <property type="entry name" value="Rhs_assc_core"/>
</dbReference>
<proteinExistence type="predicted"/>
<evidence type="ECO:0000313" key="2">
    <source>
        <dbReference type="EMBL" id="RCX00990.1"/>
    </source>
</evidence>
<dbReference type="EMBL" id="QPJS01000011">
    <property type="protein sequence ID" value="RCX00990.1"/>
    <property type="molecule type" value="Genomic_DNA"/>
</dbReference>
<gene>
    <name evidence="2" type="ORF">DES35_1111</name>
</gene>
<feature type="domain" description="Bacterial toxin 23" evidence="1">
    <location>
        <begin position="148"/>
        <end position="329"/>
    </location>
</feature>
<name>A0A368ZVF8_9FLAO</name>
<accession>A0A368ZVF8</accession>